<evidence type="ECO:0000313" key="2">
    <source>
        <dbReference type="EMBL" id="KAK6967160.1"/>
    </source>
</evidence>
<reference evidence="2 3" key="1">
    <citation type="journal article" date="2024" name="J Genomics">
        <title>Draft genome sequencing and assembly of Favolaschia claudopus CIRM-BRFM 2984 isolated from oak limbs.</title>
        <authorList>
            <person name="Navarro D."/>
            <person name="Drula E."/>
            <person name="Chaduli D."/>
            <person name="Cazenave R."/>
            <person name="Ahrendt S."/>
            <person name="Wang J."/>
            <person name="Lipzen A."/>
            <person name="Daum C."/>
            <person name="Barry K."/>
            <person name="Grigoriev I.V."/>
            <person name="Favel A."/>
            <person name="Rosso M.N."/>
            <person name="Martin F."/>
        </authorList>
    </citation>
    <scope>NUCLEOTIDE SEQUENCE [LARGE SCALE GENOMIC DNA]</scope>
    <source>
        <strain evidence="2 3">CIRM-BRFM 2984</strain>
    </source>
</reference>
<keyword evidence="3" id="KW-1185">Reference proteome</keyword>
<feature type="compositionally biased region" description="Low complexity" evidence="1">
    <location>
        <begin position="136"/>
        <end position="149"/>
    </location>
</feature>
<accession>A0AAV9Z1H3</accession>
<feature type="compositionally biased region" description="Polar residues" evidence="1">
    <location>
        <begin position="159"/>
        <end position="168"/>
    </location>
</feature>
<comment type="caution">
    <text evidence="2">The sequence shown here is derived from an EMBL/GenBank/DDBJ whole genome shotgun (WGS) entry which is preliminary data.</text>
</comment>
<evidence type="ECO:0000256" key="1">
    <source>
        <dbReference type="SAM" id="MobiDB-lite"/>
    </source>
</evidence>
<dbReference type="EMBL" id="JAWWNJ010000242">
    <property type="protein sequence ID" value="KAK6967160.1"/>
    <property type="molecule type" value="Genomic_DNA"/>
</dbReference>
<feature type="region of interest" description="Disordered" evidence="1">
    <location>
        <begin position="122"/>
        <end position="186"/>
    </location>
</feature>
<dbReference type="Proteomes" id="UP001362999">
    <property type="component" value="Unassembled WGS sequence"/>
</dbReference>
<gene>
    <name evidence="2" type="ORF">R3P38DRAFT_3244633</name>
</gene>
<dbReference type="AlphaFoldDB" id="A0AAV9Z1H3"/>
<feature type="compositionally biased region" description="Pro residues" evidence="1">
    <location>
        <begin position="171"/>
        <end position="181"/>
    </location>
</feature>
<proteinExistence type="predicted"/>
<name>A0AAV9Z1H3_9AGAR</name>
<sequence length="280" mass="30181">MVGEMENRFWIVGYVAPTFGVAEHDATLFGPHRHIADSLTVRRRHPLAPVVVLSPPHPLAPVLSPPHPCPHYLTHMRTRAPITASASRIPTPRRARTHTRVTAHQCAPFPAYPPLHLRSRSRAPHRCMPSPPVRVPSPRSRTTTRAPAPDCRVTAPVATPTQPRSATVSAPIPPIPHPSPPRSRTRRIPTPVTAYHCIWVAGAVQRGLFLGGGDEAAYGAAPSALIENIAYLIEKAVLIEKTTDPASSGHRNRSAGQIIIDPVFVVSLAFGAEHAGYAAG</sequence>
<evidence type="ECO:0000313" key="3">
    <source>
        <dbReference type="Proteomes" id="UP001362999"/>
    </source>
</evidence>
<protein>
    <submittedName>
        <fullName evidence="2">Uncharacterized protein</fullName>
    </submittedName>
</protein>
<organism evidence="2 3">
    <name type="scientific">Favolaschia claudopus</name>
    <dbReference type="NCBI Taxonomy" id="2862362"/>
    <lineage>
        <taxon>Eukaryota</taxon>
        <taxon>Fungi</taxon>
        <taxon>Dikarya</taxon>
        <taxon>Basidiomycota</taxon>
        <taxon>Agaricomycotina</taxon>
        <taxon>Agaricomycetes</taxon>
        <taxon>Agaricomycetidae</taxon>
        <taxon>Agaricales</taxon>
        <taxon>Marasmiineae</taxon>
        <taxon>Mycenaceae</taxon>
        <taxon>Favolaschia</taxon>
    </lineage>
</organism>